<dbReference type="Pfam" id="PF00155">
    <property type="entry name" value="Aminotran_1_2"/>
    <property type="match status" value="1"/>
</dbReference>
<evidence type="ECO:0000313" key="15">
    <source>
        <dbReference type="Proteomes" id="UP000664904"/>
    </source>
</evidence>
<evidence type="ECO:0000256" key="6">
    <source>
        <dbReference type="ARBA" id="ARBA00022679"/>
    </source>
</evidence>
<dbReference type="EMBL" id="CP072133">
    <property type="protein sequence ID" value="QTH71676.1"/>
    <property type="molecule type" value="Genomic_DNA"/>
</dbReference>
<feature type="domain" description="Aminotransferase class I/classII large" evidence="13">
    <location>
        <begin position="41"/>
        <end position="373"/>
    </location>
</feature>
<evidence type="ECO:0000256" key="4">
    <source>
        <dbReference type="ARBA" id="ARBA00011738"/>
    </source>
</evidence>
<dbReference type="GO" id="GO:0009102">
    <property type="term" value="P:biotin biosynthetic process"/>
    <property type="evidence" value="ECO:0007669"/>
    <property type="project" value="UniProtKB-KW"/>
</dbReference>
<evidence type="ECO:0000256" key="9">
    <source>
        <dbReference type="ARBA" id="ARBA00032610"/>
    </source>
</evidence>
<comment type="similarity">
    <text evidence="3">Belongs to the class-II pyridoxal-phosphate-dependent aminotransferase family. BioF subfamily.</text>
</comment>
<organism evidence="14 15">
    <name type="scientific">Pseudoalteromonas xiamenensis</name>
    <dbReference type="NCBI Taxonomy" id="882626"/>
    <lineage>
        <taxon>Bacteria</taxon>
        <taxon>Pseudomonadati</taxon>
        <taxon>Pseudomonadota</taxon>
        <taxon>Gammaproteobacteria</taxon>
        <taxon>Alteromonadales</taxon>
        <taxon>Pseudoalteromonadaceae</taxon>
        <taxon>Pseudoalteromonas</taxon>
    </lineage>
</organism>
<dbReference type="SUPFAM" id="SSF53383">
    <property type="entry name" value="PLP-dependent transferases"/>
    <property type="match status" value="1"/>
</dbReference>
<dbReference type="GO" id="GO:0008710">
    <property type="term" value="F:8-amino-7-oxononanoate synthase activity"/>
    <property type="evidence" value="ECO:0007669"/>
    <property type="project" value="UniProtKB-EC"/>
</dbReference>
<evidence type="ECO:0000256" key="12">
    <source>
        <dbReference type="RuleBase" id="RU003693"/>
    </source>
</evidence>
<dbReference type="AlphaFoldDB" id="A0A975DJW2"/>
<evidence type="ECO:0000256" key="7">
    <source>
        <dbReference type="ARBA" id="ARBA00022756"/>
    </source>
</evidence>
<evidence type="ECO:0000256" key="3">
    <source>
        <dbReference type="ARBA" id="ARBA00010008"/>
    </source>
</evidence>
<dbReference type="PANTHER" id="PTHR13693:SF100">
    <property type="entry name" value="8-AMINO-7-OXONONANOATE SYNTHASE"/>
    <property type="match status" value="1"/>
</dbReference>
<protein>
    <recommendedName>
        <fullName evidence="5">8-amino-7-oxononanoate synthase</fullName>
        <ecNumber evidence="5">2.3.1.47</ecNumber>
    </recommendedName>
    <alternativeName>
        <fullName evidence="9">7-keto-8-amino-pelargonic acid synthase</fullName>
    </alternativeName>
    <alternativeName>
        <fullName evidence="10">8-amino-7-ketopelargonate synthase</fullName>
    </alternativeName>
</protein>
<dbReference type="Gene3D" id="3.40.640.10">
    <property type="entry name" value="Type I PLP-dependent aspartate aminotransferase-like (Major domain)"/>
    <property type="match status" value="1"/>
</dbReference>
<keyword evidence="6" id="KW-0808">Transferase</keyword>
<keyword evidence="7" id="KW-0093">Biotin biosynthesis</keyword>
<evidence type="ECO:0000256" key="8">
    <source>
        <dbReference type="ARBA" id="ARBA00022898"/>
    </source>
</evidence>
<dbReference type="EC" id="2.3.1.47" evidence="5"/>
<proteinExistence type="inferred from homology"/>
<dbReference type="InterPro" id="IPR015422">
    <property type="entry name" value="PyrdxlP-dep_Trfase_small"/>
</dbReference>
<name>A0A975DJW2_9GAMM</name>
<reference evidence="14" key="1">
    <citation type="submission" date="2021-03" db="EMBL/GenBank/DDBJ databases">
        <title>Complete Genome of Pseudoalteromonas xiamenensis STKMTI.2, a new potential marine bacterium producing anti-Vibrio compounds.</title>
        <authorList>
            <person name="Handayani D.P."/>
            <person name="Isnansetyo A."/>
            <person name="Istiqomah I."/>
            <person name="Jumina J."/>
        </authorList>
    </citation>
    <scope>NUCLEOTIDE SEQUENCE</scope>
    <source>
        <strain evidence="14">STKMTI.2</strain>
    </source>
</reference>
<dbReference type="KEGG" id="pxi:J5O05_01510"/>
<gene>
    <name evidence="14" type="ORF">J5O05_01510</name>
</gene>
<dbReference type="Proteomes" id="UP000664904">
    <property type="component" value="Chromosome"/>
</dbReference>
<comment type="subunit">
    <text evidence="4">Homodimer.</text>
</comment>
<keyword evidence="15" id="KW-1185">Reference proteome</keyword>
<evidence type="ECO:0000256" key="11">
    <source>
        <dbReference type="ARBA" id="ARBA00047715"/>
    </source>
</evidence>
<dbReference type="InterPro" id="IPR015421">
    <property type="entry name" value="PyrdxlP-dep_Trfase_major"/>
</dbReference>
<evidence type="ECO:0000256" key="5">
    <source>
        <dbReference type="ARBA" id="ARBA00013187"/>
    </source>
</evidence>
<evidence type="ECO:0000256" key="2">
    <source>
        <dbReference type="ARBA" id="ARBA00004746"/>
    </source>
</evidence>
<evidence type="ECO:0000256" key="10">
    <source>
        <dbReference type="ARBA" id="ARBA00033381"/>
    </source>
</evidence>
<dbReference type="InterPro" id="IPR050087">
    <property type="entry name" value="AON_synthase_class-II"/>
</dbReference>
<dbReference type="PROSITE" id="PS00599">
    <property type="entry name" value="AA_TRANSFER_CLASS_2"/>
    <property type="match status" value="1"/>
</dbReference>
<dbReference type="GO" id="GO:0030170">
    <property type="term" value="F:pyridoxal phosphate binding"/>
    <property type="evidence" value="ECO:0007669"/>
    <property type="project" value="InterPro"/>
</dbReference>
<dbReference type="InterPro" id="IPR004839">
    <property type="entry name" value="Aminotransferase_I/II_large"/>
</dbReference>
<dbReference type="Gene3D" id="3.90.1150.10">
    <property type="entry name" value="Aspartate Aminotransferase, domain 1"/>
    <property type="match status" value="1"/>
</dbReference>
<evidence type="ECO:0000256" key="1">
    <source>
        <dbReference type="ARBA" id="ARBA00001933"/>
    </source>
</evidence>
<comment type="pathway">
    <text evidence="2">Cofactor biosynthesis; biotin biosynthesis.</text>
</comment>
<dbReference type="RefSeq" id="WP_208843302.1">
    <property type="nucleotide sequence ID" value="NZ_CP072133.1"/>
</dbReference>
<comment type="cofactor">
    <cofactor evidence="1 12">
        <name>pyridoxal 5'-phosphate</name>
        <dbReference type="ChEBI" id="CHEBI:597326"/>
    </cofactor>
</comment>
<accession>A0A975DJW2</accession>
<comment type="catalytic activity">
    <reaction evidence="11">
        <text>6-carboxyhexanoyl-[ACP] + L-alanine + H(+) = (8S)-8-amino-7-oxononanoate + holo-[ACP] + CO2</text>
        <dbReference type="Rhea" id="RHEA:42288"/>
        <dbReference type="Rhea" id="RHEA-COMP:9685"/>
        <dbReference type="Rhea" id="RHEA-COMP:9955"/>
        <dbReference type="ChEBI" id="CHEBI:15378"/>
        <dbReference type="ChEBI" id="CHEBI:16526"/>
        <dbReference type="ChEBI" id="CHEBI:57972"/>
        <dbReference type="ChEBI" id="CHEBI:64479"/>
        <dbReference type="ChEBI" id="CHEBI:78846"/>
        <dbReference type="ChEBI" id="CHEBI:149468"/>
        <dbReference type="EC" id="2.3.1.47"/>
    </reaction>
</comment>
<dbReference type="PANTHER" id="PTHR13693">
    <property type="entry name" value="CLASS II AMINOTRANSFERASE/8-AMINO-7-OXONONANOATE SYNTHASE"/>
    <property type="match status" value="1"/>
</dbReference>
<evidence type="ECO:0000259" key="13">
    <source>
        <dbReference type="Pfam" id="PF00155"/>
    </source>
</evidence>
<dbReference type="InterPro" id="IPR001917">
    <property type="entry name" value="Aminotrans_II_pyridoxalP_BS"/>
</dbReference>
<evidence type="ECO:0000313" key="14">
    <source>
        <dbReference type="EMBL" id="QTH71676.1"/>
    </source>
</evidence>
<dbReference type="InterPro" id="IPR015424">
    <property type="entry name" value="PyrdxlP-dep_Trfase"/>
</dbReference>
<sequence>MSHFAFVEQALVARELENLRRARTCIDSSDGRQITIGGKRYLNFASNDYLGIGSKTEIANLNQNRIGASASALVTGYTQEHCALESLLCKTLGYEAALLCNSGFSANVGVIKALFSDAKVSTNSTVFQDKLNHASLLDGSLDSKAKLERFNHNDVNHLRNRLEKSKSENKLIVTEGIFSMDGDSAKLEEIAQLAAKHNAWLMVDDAHAFGVLGKHGLGSVETVRPNILIITFGKAVGGQGACILGSKSFIDYLLQFNREYIYSTAMSPILASLNLKQVERVLNASEQREKLKSNIEYFTRGARELALPLLDSKSPIQPIVLGDAEATLVAQKELRDQGIWLTAIRPPTVPFNTARLRITITSEHTRKDIDTLLMELKKIV</sequence>
<keyword evidence="8 12" id="KW-0663">Pyridoxal phosphate</keyword>